<comment type="caution">
    <text evidence="1">The sequence shown here is derived from an EMBL/GenBank/DDBJ whole genome shotgun (WGS) entry which is preliminary data.</text>
</comment>
<protein>
    <recommendedName>
        <fullName evidence="3">Orc1-like AAA ATPase domain-containing protein</fullName>
    </recommendedName>
</protein>
<sequence length="178" mass="20397">MTSLPLNRATTLKAAFRACDVGSLVGADIERYYVDLSQVRNTEAIQSVNTRLDFLEAAEFCTILFTGHRGCGKSTELRRIQDRWQSEYKVIYIEADAELDILDAEYTDLYLVIIKKVADELYKLGLKFNAQLLNNFESWFKEITQENEETVEKSVSLDTSAEAGGQIPFISKRMFEKW</sequence>
<evidence type="ECO:0008006" key="3">
    <source>
        <dbReference type="Google" id="ProtNLM"/>
    </source>
</evidence>
<organism evidence="1 2">
    <name type="scientific">Funiculus sociatus GB2-A5</name>
    <dbReference type="NCBI Taxonomy" id="2933946"/>
    <lineage>
        <taxon>Bacteria</taxon>
        <taxon>Bacillati</taxon>
        <taxon>Cyanobacteriota</taxon>
        <taxon>Cyanophyceae</taxon>
        <taxon>Coleofasciculales</taxon>
        <taxon>Coleofasciculaceae</taxon>
        <taxon>Funiculus</taxon>
    </lineage>
</organism>
<accession>A0ABV0JJQ7</accession>
<dbReference type="Proteomes" id="UP001442494">
    <property type="component" value="Unassembled WGS sequence"/>
</dbReference>
<dbReference type="InterPro" id="IPR027417">
    <property type="entry name" value="P-loop_NTPase"/>
</dbReference>
<evidence type="ECO:0000313" key="2">
    <source>
        <dbReference type="Proteomes" id="UP001442494"/>
    </source>
</evidence>
<reference evidence="1 2" key="1">
    <citation type="submission" date="2022-04" db="EMBL/GenBank/DDBJ databases">
        <title>Positive selection, recombination, and allopatry shape intraspecific diversity of widespread and dominant cyanobacteria.</title>
        <authorList>
            <person name="Wei J."/>
            <person name="Shu W."/>
            <person name="Hu C."/>
        </authorList>
    </citation>
    <scope>NUCLEOTIDE SEQUENCE [LARGE SCALE GENOMIC DNA]</scope>
    <source>
        <strain evidence="1 2">GB2-A5</strain>
    </source>
</reference>
<dbReference type="SUPFAM" id="SSF52540">
    <property type="entry name" value="P-loop containing nucleoside triphosphate hydrolases"/>
    <property type="match status" value="1"/>
</dbReference>
<name>A0ABV0JJQ7_9CYAN</name>
<keyword evidence="2" id="KW-1185">Reference proteome</keyword>
<dbReference type="Gene3D" id="3.40.50.300">
    <property type="entry name" value="P-loop containing nucleotide triphosphate hydrolases"/>
    <property type="match status" value="1"/>
</dbReference>
<evidence type="ECO:0000313" key="1">
    <source>
        <dbReference type="EMBL" id="MEP0863668.1"/>
    </source>
</evidence>
<dbReference type="EMBL" id="JAMPKK010000006">
    <property type="protein sequence ID" value="MEP0863668.1"/>
    <property type="molecule type" value="Genomic_DNA"/>
</dbReference>
<proteinExistence type="predicted"/>
<gene>
    <name evidence="1" type="ORF">NDI37_04195</name>
</gene>
<dbReference type="RefSeq" id="WP_190422485.1">
    <property type="nucleotide sequence ID" value="NZ_JAMPKK010000006.1"/>
</dbReference>